<dbReference type="PANTHER" id="PTHR33295">
    <property type="entry name" value="ATPASE"/>
    <property type="match status" value="1"/>
</dbReference>
<sequence length="427" mass="49147">MQRSLYQSLLDWKNAPKRKPLILQGARQVGKTWLMKEFGQREFDQVVYLNFESSARLKALFAADFDIKRIIAIIEIEANRKIQSDRTLLIFDEIQEAEKGLTALKYFYEQAPEYYIIAAGSLLGVSLQKNTSFPVGKVDFLRMYPMSFSEFLENIGQNLLKEHLEAQNWTVIEPFHEKLVELLRLYYFVGGMPEAVANYIQFEDLNSVRAIQEKILLGYENDFAKYAPIEIVPRIRLIWSHLISQLAKENRKFVYGQVKKGSRAKDFELAISWLTDAGLVLKVNCVEKPTIPLSAYTNMDAFKLFSLDVGLLNAMAQIDPKILLEKNLILTEFKGALTEQFVAQQLKINHEIYYWATPNATAEIDFLIQKQNGIIPIEVKAEENLKSKSLKVFVEKFTPSNAIRTSMSRFRAQDWMTNIPLYGIVGI</sequence>
<gene>
    <name evidence="3" type="ordered locus">Halhy_3539</name>
</gene>
<dbReference type="PANTHER" id="PTHR33295:SF7">
    <property type="entry name" value="ATPASE"/>
    <property type="match status" value="1"/>
</dbReference>
<evidence type="ECO:0000313" key="3">
    <source>
        <dbReference type="EMBL" id="AEE51394.1"/>
    </source>
</evidence>
<evidence type="ECO:0000313" key="4">
    <source>
        <dbReference type="Proteomes" id="UP000008461"/>
    </source>
</evidence>
<feature type="domain" description="DUF4143" evidence="2">
    <location>
        <begin position="220"/>
        <end position="381"/>
    </location>
</feature>
<dbReference type="AlphaFoldDB" id="F4KXN3"/>
<dbReference type="InterPro" id="IPR041682">
    <property type="entry name" value="AAA_14"/>
</dbReference>
<organism evidence="3 4">
    <name type="scientific">Haliscomenobacter hydrossis (strain ATCC 27775 / DSM 1100 / LMG 10767 / O)</name>
    <dbReference type="NCBI Taxonomy" id="760192"/>
    <lineage>
        <taxon>Bacteria</taxon>
        <taxon>Pseudomonadati</taxon>
        <taxon>Bacteroidota</taxon>
        <taxon>Saprospiria</taxon>
        <taxon>Saprospirales</taxon>
        <taxon>Haliscomenobacteraceae</taxon>
        <taxon>Haliscomenobacter</taxon>
    </lineage>
</organism>
<evidence type="ECO:0000259" key="2">
    <source>
        <dbReference type="Pfam" id="PF13635"/>
    </source>
</evidence>
<dbReference type="Pfam" id="PF13635">
    <property type="entry name" value="DUF4143"/>
    <property type="match status" value="1"/>
</dbReference>
<reference key="2">
    <citation type="submission" date="2011-04" db="EMBL/GenBank/DDBJ databases">
        <title>Complete sequence of chromosome of Haliscomenobacter hydrossis DSM 1100.</title>
        <authorList>
            <consortium name="US DOE Joint Genome Institute (JGI-PGF)"/>
            <person name="Lucas S."/>
            <person name="Han J."/>
            <person name="Lapidus A."/>
            <person name="Bruce D."/>
            <person name="Goodwin L."/>
            <person name="Pitluck S."/>
            <person name="Peters L."/>
            <person name="Kyrpides N."/>
            <person name="Mavromatis K."/>
            <person name="Ivanova N."/>
            <person name="Ovchinnikova G."/>
            <person name="Pagani I."/>
            <person name="Daligault H."/>
            <person name="Detter J.C."/>
            <person name="Han C."/>
            <person name="Land M."/>
            <person name="Hauser L."/>
            <person name="Markowitz V."/>
            <person name="Cheng J.-F."/>
            <person name="Hugenholtz P."/>
            <person name="Woyke T."/>
            <person name="Wu D."/>
            <person name="Verbarg S."/>
            <person name="Frueling A."/>
            <person name="Brambilla E."/>
            <person name="Klenk H.-P."/>
            <person name="Eisen J.A."/>
        </authorList>
    </citation>
    <scope>NUCLEOTIDE SEQUENCE</scope>
    <source>
        <strain>DSM 1100</strain>
    </source>
</reference>
<dbReference type="eggNOG" id="COG1373">
    <property type="taxonomic scope" value="Bacteria"/>
</dbReference>
<dbReference type="HOGENOM" id="CLU_047370_0_0_10"/>
<reference evidence="3 4" key="1">
    <citation type="journal article" date="2011" name="Stand. Genomic Sci.">
        <title>Complete genome sequence of Haliscomenobacter hydrossis type strain (O).</title>
        <authorList>
            <consortium name="US DOE Joint Genome Institute (JGI-PGF)"/>
            <person name="Daligault H."/>
            <person name="Lapidus A."/>
            <person name="Zeytun A."/>
            <person name="Nolan M."/>
            <person name="Lucas S."/>
            <person name="Del Rio T.G."/>
            <person name="Tice H."/>
            <person name="Cheng J.F."/>
            <person name="Tapia R."/>
            <person name="Han C."/>
            <person name="Goodwin L."/>
            <person name="Pitluck S."/>
            <person name="Liolios K."/>
            <person name="Pagani I."/>
            <person name="Ivanova N."/>
            <person name="Huntemann M."/>
            <person name="Mavromatis K."/>
            <person name="Mikhailova N."/>
            <person name="Pati A."/>
            <person name="Chen A."/>
            <person name="Palaniappan K."/>
            <person name="Land M."/>
            <person name="Hauser L."/>
            <person name="Brambilla E.M."/>
            <person name="Rohde M."/>
            <person name="Verbarg S."/>
            <person name="Goker M."/>
            <person name="Bristow J."/>
            <person name="Eisen J.A."/>
            <person name="Markowitz V."/>
            <person name="Hugenholtz P."/>
            <person name="Kyrpides N.C."/>
            <person name="Klenk H.P."/>
            <person name="Woyke T."/>
        </authorList>
    </citation>
    <scope>NUCLEOTIDE SEQUENCE [LARGE SCALE GENOMIC DNA]</scope>
    <source>
        <strain evidence="4">ATCC 27775 / DSM 1100 / LMG 10767 / O</strain>
    </source>
</reference>
<dbReference type="InterPro" id="IPR025420">
    <property type="entry name" value="DUF4143"/>
</dbReference>
<evidence type="ECO:0000259" key="1">
    <source>
        <dbReference type="Pfam" id="PF13173"/>
    </source>
</evidence>
<dbReference type="STRING" id="760192.Halhy_3539"/>
<dbReference type="RefSeq" id="WP_013765934.1">
    <property type="nucleotide sequence ID" value="NC_015510.1"/>
</dbReference>
<protein>
    <submittedName>
        <fullName evidence="3">ATPase</fullName>
    </submittedName>
</protein>
<dbReference type="Pfam" id="PF13173">
    <property type="entry name" value="AAA_14"/>
    <property type="match status" value="1"/>
</dbReference>
<dbReference type="Proteomes" id="UP000008461">
    <property type="component" value="Chromosome"/>
</dbReference>
<dbReference type="InterPro" id="IPR027417">
    <property type="entry name" value="P-loop_NTPase"/>
</dbReference>
<name>F4KXN3_HALH1</name>
<feature type="domain" description="AAA" evidence="1">
    <location>
        <begin position="18"/>
        <end position="152"/>
    </location>
</feature>
<dbReference type="KEGG" id="hhy:Halhy_3539"/>
<proteinExistence type="predicted"/>
<dbReference type="EMBL" id="CP002691">
    <property type="protein sequence ID" value="AEE51394.1"/>
    <property type="molecule type" value="Genomic_DNA"/>
</dbReference>
<keyword evidence="4" id="KW-1185">Reference proteome</keyword>
<accession>F4KXN3</accession>
<dbReference type="SUPFAM" id="SSF52540">
    <property type="entry name" value="P-loop containing nucleoside triphosphate hydrolases"/>
    <property type="match status" value="1"/>
</dbReference>
<dbReference type="OrthoDB" id="9801840at2"/>